<dbReference type="STRING" id="1230905.A0A1G4KH98"/>
<dbReference type="GO" id="GO:0003743">
    <property type="term" value="F:translation initiation factor activity"/>
    <property type="evidence" value="ECO:0007669"/>
    <property type="project" value="InterPro"/>
</dbReference>
<gene>
    <name evidence="1" type="ORF">LAMI_0H12090G</name>
</gene>
<protein>
    <submittedName>
        <fullName evidence="1">LAMI_0H12090g1_1</fullName>
    </submittedName>
</protein>
<name>A0A1G4KH98_9SACH</name>
<dbReference type="Pfam" id="PF05476">
    <property type="entry name" value="PET122"/>
    <property type="match status" value="1"/>
</dbReference>
<proteinExistence type="predicted"/>
<dbReference type="EMBL" id="LT598468">
    <property type="protein sequence ID" value="SCV03931.1"/>
    <property type="molecule type" value="Genomic_DNA"/>
</dbReference>
<dbReference type="AlphaFoldDB" id="A0A1G4KH98"/>
<organism evidence="1 2">
    <name type="scientific">Lachancea mirantina</name>
    <dbReference type="NCBI Taxonomy" id="1230905"/>
    <lineage>
        <taxon>Eukaryota</taxon>
        <taxon>Fungi</taxon>
        <taxon>Dikarya</taxon>
        <taxon>Ascomycota</taxon>
        <taxon>Saccharomycotina</taxon>
        <taxon>Saccharomycetes</taxon>
        <taxon>Saccharomycetales</taxon>
        <taxon>Saccharomycetaceae</taxon>
        <taxon>Lachancea</taxon>
    </lineage>
</organism>
<sequence length="304" mass="35704">MQSTKLMAKQSTVVLGPEVRKRLFKLCLNREFDLVLQELQKVSNRLVEESFLNVYLAKSVQWAHVESIDYLWYRYVMREQRLMVRPQILCDIGNISLDANKSFWPGQLCTHFAKVYGQETHYRRFGIELLRIKVESFAKSTGEKTSFLEKWNVFLEELDQNVSERHSFSFRDFPHLAKALHCEEAEVVTELLFKETKSPVRNPTTLPMLLNMLILHPHLDPDFKLRLFASFHQKHSTLYYDDTALALLQAYRHEPYRSYALFDFMKCRNIEISAKAVRLFTRNVRGSSYLNALQLGQHTQDSAS</sequence>
<dbReference type="Proteomes" id="UP000191024">
    <property type="component" value="Chromosome H"/>
</dbReference>
<dbReference type="OrthoDB" id="4031898at2759"/>
<dbReference type="GO" id="GO:0005743">
    <property type="term" value="C:mitochondrial inner membrane"/>
    <property type="evidence" value="ECO:0007669"/>
    <property type="project" value="InterPro"/>
</dbReference>
<dbReference type="InterPro" id="IPR008732">
    <property type="entry name" value="Pet122"/>
</dbReference>
<reference evidence="2" key="1">
    <citation type="submission" date="2016-03" db="EMBL/GenBank/DDBJ databases">
        <authorList>
            <person name="Devillers H."/>
        </authorList>
    </citation>
    <scope>NUCLEOTIDE SEQUENCE [LARGE SCALE GENOMIC DNA]</scope>
</reference>
<evidence type="ECO:0000313" key="2">
    <source>
        <dbReference type="Proteomes" id="UP000191024"/>
    </source>
</evidence>
<accession>A0A1G4KH98</accession>
<dbReference type="GO" id="GO:0070131">
    <property type="term" value="P:positive regulation of mitochondrial translation"/>
    <property type="evidence" value="ECO:0007669"/>
    <property type="project" value="InterPro"/>
</dbReference>
<evidence type="ECO:0000313" key="1">
    <source>
        <dbReference type="EMBL" id="SCV03931.1"/>
    </source>
</evidence>
<keyword evidence="2" id="KW-1185">Reference proteome</keyword>